<dbReference type="HOGENOM" id="CLU_093674_4_1_5"/>
<dbReference type="PANTHER" id="PTHR34980">
    <property type="entry name" value="INNER MEMBRANE PROTEIN-RELATED-RELATED"/>
    <property type="match status" value="1"/>
</dbReference>
<dbReference type="PANTHER" id="PTHR34980:SF2">
    <property type="entry name" value="INNER MEMBRANE PROTEIN YHAH-RELATED"/>
    <property type="match status" value="1"/>
</dbReference>
<name>A8LL80_DINSH</name>
<reference evidence="4" key="1">
    <citation type="journal article" date="2010" name="ISME J.">
        <title>The complete genome sequence of the algal symbiont Dinoroseobacter shibae: a hitchhiker's guide to life in the sea.</title>
        <authorList>
            <person name="Wagner-Dobler I."/>
            <person name="Ballhausen B."/>
            <person name="Berger M."/>
            <person name="Brinkhoff T."/>
            <person name="Buchholz I."/>
            <person name="Bunk B."/>
            <person name="Cypionka H."/>
            <person name="Daniel R."/>
            <person name="Drepper T."/>
            <person name="Gerdts G."/>
            <person name="Hahnke S."/>
            <person name="Han C."/>
            <person name="Jahn D."/>
            <person name="Kalhoefer D."/>
            <person name="Kiss H."/>
            <person name="Klenk H.P."/>
            <person name="Kyrpides N."/>
            <person name="Liebl W."/>
            <person name="Liesegang H."/>
            <person name="Meincke L."/>
            <person name="Pati A."/>
            <person name="Petersen J."/>
            <person name="Piekarski T."/>
            <person name="Pommerenke C."/>
            <person name="Pradella S."/>
            <person name="Pukall R."/>
            <person name="Rabus R."/>
            <person name="Stackebrandt E."/>
            <person name="Thole S."/>
            <person name="Thompson L."/>
            <person name="Tielen P."/>
            <person name="Tomasch J."/>
            <person name="von Jan M."/>
            <person name="Wanphrut N."/>
            <person name="Wichels A."/>
            <person name="Zech H."/>
            <person name="Simon M."/>
        </authorList>
    </citation>
    <scope>NUCLEOTIDE SEQUENCE [LARGE SCALE GENOMIC DNA]</scope>
    <source>
        <strain evidence="4">DSM 16493 / NCIMB 14021 / DFL 12</strain>
    </source>
</reference>
<evidence type="ECO:0008006" key="5">
    <source>
        <dbReference type="Google" id="ProtNLM"/>
    </source>
</evidence>
<dbReference type="eggNOG" id="COG3152">
    <property type="taxonomic scope" value="Bacteria"/>
</dbReference>
<evidence type="ECO:0000313" key="4">
    <source>
        <dbReference type="Proteomes" id="UP000006833"/>
    </source>
</evidence>
<keyword evidence="2" id="KW-0472">Membrane</keyword>
<feature type="region of interest" description="Disordered" evidence="1">
    <location>
        <begin position="120"/>
        <end position="151"/>
    </location>
</feature>
<dbReference type="InterPro" id="IPR008523">
    <property type="entry name" value="DUF805"/>
</dbReference>
<proteinExistence type="predicted"/>
<keyword evidence="4" id="KW-1185">Reference proteome</keyword>
<dbReference type="STRING" id="398580.Dshi_3096"/>
<feature type="compositionally biased region" description="Low complexity" evidence="1">
    <location>
        <begin position="120"/>
        <end position="132"/>
    </location>
</feature>
<sequence length="168" mass="18824">MGFLRAIASAFVNVVNFGGRATRAEFWYFQLFIYALTIGGVLFVIFALQPEQIALLGAATDDNPWYFGVSVFLWIQSWSLLVRRLHDTDRSGFWSLIGFVPIIGLLVLLVFAVQPGDRGNNRFGPPRGGARPARSRFARPDVTPGKTEEDRKAEVRALYQARVKCLTN</sequence>
<dbReference type="RefSeq" id="WP_012179757.1">
    <property type="nucleotide sequence ID" value="NC_009952.1"/>
</dbReference>
<evidence type="ECO:0000256" key="1">
    <source>
        <dbReference type="SAM" id="MobiDB-lite"/>
    </source>
</evidence>
<evidence type="ECO:0000313" key="3">
    <source>
        <dbReference type="EMBL" id="ABV94829.1"/>
    </source>
</evidence>
<dbReference type="KEGG" id="dsh:Dshi_3096"/>
<dbReference type="GO" id="GO:0005886">
    <property type="term" value="C:plasma membrane"/>
    <property type="evidence" value="ECO:0007669"/>
    <property type="project" value="TreeGrafter"/>
</dbReference>
<keyword evidence="2" id="KW-1133">Transmembrane helix</keyword>
<dbReference type="Proteomes" id="UP000006833">
    <property type="component" value="Chromosome"/>
</dbReference>
<dbReference type="OrthoDB" id="9812349at2"/>
<dbReference type="Pfam" id="PF05656">
    <property type="entry name" value="DUF805"/>
    <property type="match status" value="1"/>
</dbReference>
<dbReference type="EMBL" id="CP000830">
    <property type="protein sequence ID" value="ABV94829.1"/>
    <property type="molecule type" value="Genomic_DNA"/>
</dbReference>
<evidence type="ECO:0000256" key="2">
    <source>
        <dbReference type="SAM" id="Phobius"/>
    </source>
</evidence>
<organism evidence="3 4">
    <name type="scientific">Dinoroseobacter shibae (strain DSM 16493 / NCIMB 14021 / DFL 12)</name>
    <dbReference type="NCBI Taxonomy" id="398580"/>
    <lineage>
        <taxon>Bacteria</taxon>
        <taxon>Pseudomonadati</taxon>
        <taxon>Pseudomonadota</taxon>
        <taxon>Alphaproteobacteria</taxon>
        <taxon>Rhodobacterales</taxon>
        <taxon>Roseobacteraceae</taxon>
        <taxon>Dinoroseobacter</taxon>
    </lineage>
</organism>
<accession>A8LL80</accession>
<dbReference type="AlphaFoldDB" id="A8LL80"/>
<gene>
    <name evidence="3" type="ordered locus">Dshi_3096</name>
</gene>
<keyword evidence="2" id="KW-0812">Transmembrane</keyword>
<feature type="transmembrane region" description="Helical" evidence="2">
    <location>
        <begin position="64"/>
        <end position="81"/>
    </location>
</feature>
<protein>
    <recommendedName>
        <fullName evidence="5">DUF805 domain-containing protein</fullName>
    </recommendedName>
</protein>
<feature type="transmembrane region" description="Helical" evidence="2">
    <location>
        <begin position="26"/>
        <end position="48"/>
    </location>
</feature>
<feature type="transmembrane region" description="Helical" evidence="2">
    <location>
        <begin position="93"/>
        <end position="113"/>
    </location>
</feature>